<reference evidence="1" key="1">
    <citation type="journal article" date="2017" name="Nature">
        <title>The sunflower genome provides insights into oil metabolism, flowering and Asterid evolution.</title>
        <authorList>
            <person name="Badouin H."/>
            <person name="Gouzy J."/>
            <person name="Grassa C.J."/>
            <person name="Murat F."/>
            <person name="Staton S.E."/>
            <person name="Cottret L."/>
            <person name="Lelandais-Briere C."/>
            <person name="Owens G.L."/>
            <person name="Carrere S."/>
            <person name="Mayjonade B."/>
            <person name="Legrand L."/>
            <person name="Gill N."/>
            <person name="Kane N.C."/>
            <person name="Bowers J.E."/>
            <person name="Hubner S."/>
            <person name="Bellec A."/>
            <person name="Berard A."/>
            <person name="Berges H."/>
            <person name="Blanchet N."/>
            <person name="Boniface M.C."/>
            <person name="Brunel D."/>
            <person name="Catrice O."/>
            <person name="Chaidir N."/>
            <person name="Claudel C."/>
            <person name="Donnadieu C."/>
            <person name="Faraut T."/>
            <person name="Fievet G."/>
            <person name="Helmstetter N."/>
            <person name="King M."/>
            <person name="Knapp S.J."/>
            <person name="Lai Z."/>
            <person name="Le Paslier M.C."/>
            <person name="Lippi Y."/>
            <person name="Lorenzon L."/>
            <person name="Mandel J.R."/>
            <person name="Marage G."/>
            <person name="Marchand G."/>
            <person name="Marquand E."/>
            <person name="Bret-Mestries E."/>
            <person name="Morien E."/>
            <person name="Nambeesan S."/>
            <person name="Nguyen T."/>
            <person name="Pegot-Espagnet P."/>
            <person name="Pouilly N."/>
            <person name="Raftis F."/>
            <person name="Sallet E."/>
            <person name="Schiex T."/>
            <person name="Thomas J."/>
            <person name="Vandecasteele C."/>
            <person name="Vares D."/>
            <person name="Vear F."/>
            <person name="Vautrin S."/>
            <person name="Crespi M."/>
            <person name="Mangin B."/>
            <person name="Burke J.M."/>
            <person name="Salse J."/>
            <person name="Munos S."/>
            <person name="Vincourt P."/>
            <person name="Rieseberg L.H."/>
            <person name="Langlade N.B."/>
        </authorList>
    </citation>
    <scope>NUCLEOTIDE SEQUENCE</scope>
    <source>
        <tissue evidence="1">Leaves</tissue>
    </source>
</reference>
<dbReference type="Gramene" id="mRNA:HanXRQr2_Chr16g0768911">
    <property type="protein sequence ID" value="mRNA:HanXRQr2_Chr16g0768911"/>
    <property type="gene ID" value="HanXRQr2_Chr16g0768911"/>
</dbReference>
<evidence type="ECO:0000313" key="2">
    <source>
        <dbReference type="Proteomes" id="UP000215914"/>
    </source>
</evidence>
<dbReference type="Proteomes" id="UP000215914">
    <property type="component" value="Unassembled WGS sequence"/>
</dbReference>
<comment type="caution">
    <text evidence="1">The sequence shown here is derived from an EMBL/GenBank/DDBJ whole genome shotgun (WGS) entry which is preliminary data.</text>
</comment>
<organism evidence="1 2">
    <name type="scientific">Helianthus annuus</name>
    <name type="common">Common sunflower</name>
    <dbReference type="NCBI Taxonomy" id="4232"/>
    <lineage>
        <taxon>Eukaryota</taxon>
        <taxon>Viridiplantae</taxon>
        <taxon>Streptophyta</taxon>
        <taxon>Embryophyta</taxon>
        <taxon>Tracheophyta</taxon>
        <taxon>Spermatophyta</taxon>
        <taxon>Magnoliopsida</taxon>
        <taxon>eudicotyledons</taxon>
        <taxon>Gunneridae</taxon>
        <taxon>Pentapetalae</taxon>
        <taxon>asterids</taxon>
        <taxon>campanulids</taxon>
        <taxon>Asterales</taxon>
        <taxon>Asteraceae</taxon>
        <taxon>Asteroideae</taxon>
        <taxon>Heliantheae alliance</taxon>
        <taxon>Heliantheae</taxon>
        <taxon>Helianthus</taxon>
    </lineage>
</organism>
<accession>A0A9K3DVG7</accession>
<protein>
    <submittedName>
        <fullName evidence="1">Uncharacterized protein</fullName>
    </submittedName>
</protein>
<name>A0A9K3DVG7_HELAN</name>
<proteinExistence type="predicted"/>
<dbReference type="EMBL" id="MNCJ02000331">
    <property type="protein sequence ID" value="KAF5761765.1"/>
    <property type="molecule type" value="Genomic_DNA"/>
</dbReference>
<keyword evidence="2" id="KW-1185">Reference proteome</keyword>
<dbReference type="AlphaFoldDB" id="A0A9K3DVG7"/>
<reference evidence="1" key="2">
    <citation type="submission" date="2020-06" db="EMBL/GenBank/DDBJ databases">
        <title>Helianthus annuus Genome sequencing and assembly Release 2.</title>
        <authorList>
            <person name="Gouzy J."/>
            <person name="Langlade N."/>
            <person name="Munos S."/>
        </authorList>
    </citation>
    <scope>NUCLEOTIDE SEQUENCE</scope>
    <source>
        <tissue evidence="1">Leaves</tissue>
    </source>
</reference>
<sequence>MMVSNDDDGLLPLPLSLVSTISLSHRSLWRWWRRCGGGGGDGDVGVEVWKKRCVAGRG</sequence>
<evidence type="ECO:0000313" key="1">
    <source>
        <dbReference type="EMBL" id="KAF5761765.1"/>
    </source>
</evidence>
<gene>
    <name evidence="1" type="ORF">HanXRQr2_Chr16g0768911</name>
</gene>